<proteinExistence type="predicted"/>
<comment type="caution">
    <text evidence="1">The sequence shown here is derived from an EMBL/GenBank/DDBJ whole genome shotgun (WGS) entry which is preliminary data.</text>
</comment>
<keyword evidence="1" id="KW-0648">Protein biosynthesis</keyword>
<protein>
    <submittedName>
        <fullName evidence="1">RNA polymerase II transcription elongation factor-domain-containing protein</fullName>
    </submittedName>
</protein>
<accession>A0ACB8ASC9</accession>
<evidence type="ECO:0000313" key="1">
    <source>
        <dbReference type="EMBL" id="KAH7916115.1"/>
    </source>
</evidence>
<organism evidence="1 2">
    <name type="scientific">Hygrophoropsis aurantiaca</name>
    <dbReference type="NCBI Taxonomy" id="72124"/>
    <lineage>
        <taxon>Eukaryota</taxon>
        <taxon>Fungi</taxon>
        <taxon>Dikarya</taxon>
        <taxon>Basidiomycota</taxon>
        <taxon>Agaricomycotina</taxon>
        <taxon>Agaricomycetes</taxon>
        <taxon>Agaricomycetidae</taxon>
        <taxon>Boletales</taxon>
        <taxon>Coniophorineae</taxon>
        <taxon>Hygrophoropsidaceae</taxon>
        <taxon>Hygrophoropsis</taxon>
    </lineage>
</organism>
<dbReference type="EMBL" id="MU267593">
    <property type="protein sequence ID" value="KAH7916115.1"/>
    <property type="molecule type" value="Genomic_DNA"/>
</dbReference>
<keyword evidence="2" id="KW-1185">Reference proteome</keyword>
<evidence type="ECO:0000313" key="2">
    <source>
        <dbReference type="Proteomes" id="UP000790377"/>
    </source>
</evidence>
<gene>
    <name evidence="1" type="ORF">BJ138DRAFT_1122039</name>
</gene>
<dbReference type="Proteomes" id="UP000790377">
    <property type="component" value="Unassembled WGS sequence"/>
</dbReference>
<reference evidence="1" key="1">
    <citation type="journal article" date="2021" name="New Phytol.">
        <title>Evolutionary innovations through gain and loss of genes in the ectomycorrhizal Boletales.</title>
        <authorList>
            <person name="Wu G."/>
            <person name="Miyauchi S."/>
            <person name="Morin E."/>
            <person name="Kuo A."/>
            <person name="Drula E."/>
            <person name="Varga T."/>
            <person name="Kohler A."/>
            <person name="Feng B."/>
            <person name="Cao Y."/>
            <person name="Lipzen A."/>
            <person name="Daum C."/>
            <person name="Hundley H."/>
            <person name="Pangilinan J."/>
            <person name="Johnson J."/>
            <person name="Barry K."/>
            <person name="LaButti K."/>
            <person name="Ng V."/>
            <person name="Ahrendt S."/>
            <person name="Min B."/>
            <person name="Choi I.G."/>
            <person name="Park H."/>
            <person name="Plett J.M."/>
            <person name="Magnuson J."/>
            <person name="Spatafora J.W."/>
            <person name="Nagy L.G."/>
            <person name="Henrissat B."/>
            <person name="Grigoriev I.V."/>
            <person name="Yang Z.L."/>
            <person name="Xu J."/>
            <person name="Martin F.M."/>
        </authorList>
    </citation>
    <scope>NUCLEOTIDE SEQUENCE</scope>
    <source>
        <strain evidence="1">ATCC 28755</strain>
    </source>
</reference>
<sequence>MASANIHWMPAPGRYAVDVGSSLGRSLKARKGVTAPKRTKVLPDRSLYSFRYNFKPESIEVSKPGTIEVQRGKESTHIRVERPSAQAGESHVFKAMEQPVKEVDCVLIYDEELGTFTLEKLDSFLSLTYDKKIAGTDAGLPPQSASPLPIPSPASRSKEDSDLENELERDLGLADIDADGEPDDEYEEIITKPVPRKEEEEEEEISPAPPVAPVAPPPKSPHPTKASKRIEALPSKPKPKPKLKAKEGGKSKREHDSRSTIDSELEEVLDFGVPARPAKRPKPSSSNGLALPGASSSFISLPPAREAPITLVESDSDSDWDVVAGEDPVDAPLDGADDGADVEQEIDLDVFAGEMELELGGSEDDAAQPEPEAIPGASGRPISLKEFAGGHFSPDEDDTSSSEDSDDD</sequence>
<name>A0ACB8ASC9_9AGAM</name>
<keyword evidence="1" id="KW-0251">Elongation factor</keyword>